<evidence type="ECO:0008006" key="3">
    <source>
        <dbReference type="Google" id="ProtNLM"/>
    </source>
</evidence>
<reference evidence="1" key="2">
    <citation type="submission" date="2021-04" db="EMBL/GenBank/DDBJ databases">
        <authorList>
            <person name="Gilroy R."/>
        </authorList>
    </citation>
    <scope>NUCLEOTIDE SEQUENCE</scope>
    <source>
        <strain evidence="1">ChiHejej3B27-3195</strain>
    </source>
</reference>
<sequence length="322" mass="35629">MRNSLGSRVVASASGAIAIQDDWFNLSSTWDTARGIADIVDSGVRQEAAITQSYMAQVYGAQGITPNEPALAIRGSLRTGSTTALSYRRLASDMRYLLTNGEPEQVALGSVFRRLEQMVTDDLAMGMREQSRRFIMANGRTTRGFRRVIRPEMSTSGTCGLCMVASDNVYGRADLLPIHNRCRCIVSPITKDHDPGDLNKVDLEAIYAAAGSTQAKDLINVRVRDVEHGELGPRIVPADAPGEADYKGYLRNRVPRWEQPYAEALSNAEKQIIDIEARIASRTERPDDHKWLDANRKSANKARTKLQQLYTSRANLAEMRAA</sequence>
<accession>A0A9D1S2S4</accession>
<name>A0A9D1S2S4_9MICC</name>
<dbReference type="AlphaFoldDB" id="A0A9D1S2S4"/>
<dbReference type="Proteomes" id="UP000824151">
    <property type="component" value="Unassembled WGS sequence"/>
</dbReference>
<evidence type="ECO:0000313" key="1">
    <source>
        <dbReference type="EMBL" id="HIW98916.1"/>
    </source>
</evidence>
<evidence type="ECO:0000313" key="2">
    <source>
        <dbReference type="Proteomes" id="UP000824151"/>
    </source>
</evidence>
<gene>
    <name evidence="1" type="ORF">H9871_02105</name>
</gene>
<dbReference type="EMBL" id="DXGD01000079">
    <property type="protein sequence ID" value="HIW98916.1"/>
    <property type="molecule type" value="Genomic_DNA"/>
</dbReference>
<reference evidence="1" key="1">
    <citation type="journal article" date="2021" name="PeerJ">
        <title>Extensive microbial diversity within the chicken gut microbiome revealed by metagenomics and culture.</title>
        <authorList>
            <person name="Gilroy R."/>
            <person name="Ravi A."/>
            <person name="Getino M."/>
            <person name="Pursley I."/>
            <person name="Horton D.L."/>
            <person name="Alikhan N.F."/>
            <person name="Baker D."/>
            <person name="Gharbi K."/>
            <person name="Hall N."/>
            <person name="Watson M."/>
            <person name="Adriaenssens E.M."/>
            <person name="Foster-Nyarko E."/>
            <person name="Jarju S."/>
            <person name="Secka A."/>
            <person name="Antonio M."/>
            <person name="Oren A."/>
            <person name="Chaudhuri R.R."/>
            <person name="La Ragione R."/>
            <person name="Hildebrand F."/>
            <person name="Pallen M.J."/>
        </authorList>
    </citation>
    <scope>NUCLEOTIDE SEQUENCE</scope>
    <source>
        <strain evidence="1">ChiHejej3B27-3195</strain>
    </source>
</reference>
<comment type="caution">
    <text evidence="1">The sequence shown here is derived from an EMBL/GenBank/DDBJ whole genome shotgun (WGS) entry which is preliminary data.</text>
</comment>
<protein>
    <recommendedName>
        <fullName evidence="3">Phage head morphogenesis domain-containing protein</fullName>
    </recommendedName>
</protein>
<organism evidence="1 2">
    <name type="scientific">Candidatus Nesterenkonia stercoripullorum</name>
    <dbReference type="NCBI Taxonomy" id="2838701"/>
    <lineage>
        <taxon>Bacteria</taxon>
        <taxon>Bacillati</taxon>
        <taxon>Actinomycetota</taxon>
        <taxon>Actinomycetes</taxon>
        <taxon>Micrococcales</taxon>
        <taxon>Micrococcaceae</taxon>
        <taxon>Nesterenkonia</taxon>
    </lineage>
</organism>
<proteinExistence type="predicted"/>